<evidence type="ECO:0000259" key="1">
    <source>
        <dbReference type="Pfam" id="PF13569"/>
    </source>
</evidence>
<dbReference type="RefSeq" id="WP_189263330.1">
    <property type="nucleotide sequence ID" value="NZ_BMML01000006.1"/>
</dbReference>
<accession>A0A917XC86</accession>
<dbReference type="AlphaFoldDB" id="A0A917XC86"/>
<organism evidence="2 3">
    <name type="scientific">Streptomyces fuscichromogenes</name>
    <dbReference type="NCBI Taxonomy" id="1324013"/>
    <lineage>
        <taxon>Bacteria</taxon>
        <taxon>Bacillati</taxon>
        <taxon>Actinomycetota</taxon>
        <taxon>Actinomycetes</taxon>
        <taxon>Kitasatosporales</taxon>
        <taxon>Streptomycetaceae</taxon>
        <taxon>Streptomyces</taxon>
    </lineage>
</organism>
<gene>
    <name evidence="2" type="ORF">GCM10011578_031670</name>
</gene>
<evidence type="ECO:0000313" key="2">
    <source>
        <dbReference type="EMBL" id="GGN07194.1"/>
    </source>
</evidence>
<reference evidence="2" key="2">
    <citation type="submission" date="2020-09" db="EMBL/GenBank/DDBJ databases">
        <authorList>
            <person name="Sun Q."/>
            <person name="Zhou Y."/>
        </authorList>
    </citation>
    <scope>NUCLEOTIDE SEQUENCE</scope>
    <source>
        <strain evidence="2">CGMCC 4.7110</strain>
    </source>
</reference>
<comment type="caution">
    <text evidence="2">The sequence shown here is derived from an EMBL/GenBank/DDBJ whole genome shotgun (WGS) entry which is preliminary data.</text>
</comment>
<sequence>MELPSRLGKWVVPRRGDAIDPPVLGVRAVVKALKTYQGMVTAVGNAVENALAHPKSDPDLVAAVRDADLADLDRVTPAAAAVTLAYFLVSHPMEKRAYSTAVIDAWVGARGVAFAAEALVTSMHISPGDESGDPYLHRDQDDRCRPEDCFGLAARTREHLAAASDADHAAAMAVVAPLRDGFWARSMLTSFLFPERRDWVDEDIQTYKSLSRERSWHPWLAAELLLGCVNSAEQVEVITSRALWSGICREPRRLANLWASLGPNALTVFHDWIRGRHNTSDERRKLYGYVAMIPTDEAFLELLAHIDERHVPQALDDAAQRFPRRALRLLAESSPDEDARGQAVARVLRLLTLSNREIAEDLLPILSTPARARVASLLTEASPVAEAAPQTLPALLVAPPWTTDRQAAEEVVIADLTAPVQSEVEWLPGERERFAGATRWPWGDLDKKMEWETVARQIADGTVEDWCDPLRFLLKGPEELVRPMLPSIKPYGFGRYVLPGTVARFGADAAPPALRAANESPVEYGKYLMPLASSEVATLMSDWFVRLRSCRRIAREWLRRHPALAARTLIPVALGEPGAARTGARSVLWMLVLSGFADVVAEAAASYGEPAAKAVADLIADGVHVLPKTMPDLSAWAEPDMLPRLLLKGRQAALPAASARFVVQMLTVSLPDAPYAGLAVVEELCDARSLAEFGWALFENWRAFDCPPNETYALDALGWLGDDETVRRLAPVVLGWVKENVHKRAAAGLDVLGAFRGDTALIELHGIAQRVQSPDFKEKMAIRIQAIADEMGLSAEQLDDRLVLDLGLDADGSLTLDYGPRRFRVGFDEQLKPYVADETGKRLRFLPKPGEQDDRGVAEAAYERFSRLKKEARILASDQIARFESALCVRRTWNPQDFRQYLVGHPLLRHLVRRLVWTTFDPDGTPGTAFRVTEDLSFADVADGPFALPDDTSVGLAHPLDLGGDLAAWSEVFADHRILQPFPQLGRPVFTLTDEERDSVVLTRFTGITVPPLKLLGMERHGWYPGSRADAGGRNHLLRDLPGGRVLVAGLNPGLYAGSIADSPEQTFDAVYITEHEYRTDPHQNGLTFSELDCVTASELLRDLTEVTSV</sequence>
<evidence type="ECO:0000313" key="3">
    <source>
        <dbReference type="Proteomes" id="UP000653411"/>
    </source>
</evidence>
<feature type="domain" description="DUF4132" evidence="1">
    <location>
        <begin position="840"/>
        <end position="1023"/>
    </location>
</feature>
<dbReference type="Pfam" id="PF13569">
    <property type="entry name" value="DUF4132"/>
    <property type="match status" value="1"/>
</dbReference>
<dbReference type="InterPro" id="IPR025406">
    <property type="entry name" value="DUF4132"/>
</dbReference>
<keyword evidence="3" id="KW-1185">Reference proteome</keyword>
<reference evidence="2" key="1">
    <citation type="journal article" date="2014" name="Int. J. Syst. Evol. Microbiol.">
        <title>Complete genome sequence of Corynebacterium casei LMG S-19264T (=DSM 44701T), isolated from a smear-ripened cheese.</title>
        <authorList>
            <consortium name="US DOE Joint Genome Institute (JGI-PGF)"/>
            <person name="Walter F."/>
            <person name="Albersmeier A."/>
            <person name="Kalinowski J."/>
            <person name="Ruckert C."/>
        </authorList>
    </citation>
    <scope>NUCLEOTIDE SEQUENCE</scope>
    <source>
        <strain evidence="2">CGMCC 4.7110</strain>
    </source>
</reference>
<proteinExistence type="predicted"/>
<dbReference type="Proteomes" id="UP000653411">
    <property type="component" value="Unassembled WGS sequence"/>
</dbReference>
<dbReference type="EMBL" id="BMML01000006">
    <property type="protein sequence ID" value="GGN07194.1"/>
    <property type="molecule type" value="Genomic_DNA"/>
</dbReference>
<protein>
    <recommendedName>
        <fullName evidence="1">DUF4132 domain-containing protein</fullName>
    </recommendedName>
</protein>
<name>A0A917XC86_9ACTN</name>